<dbReference type="Pfam" id="PF17963">
    <property type="entry name" value="Big_9"/>
    <property type="match status" value="1"/>
</dbReference>
<dbReference type="RefSeq" id="WP_058290100.1">
    <property type="nucleotide sequence ID" value="NZ_CYSD01000032.1"/>
</dbReference>
<evidence type="ECO:0000313" key="5">
    <source>
        <dbReference type="EMBL" id="CUH78766.1"/>
    </source>
</evidence>
<sequence>MANIVDIAVGSNDFDILEKALIAADLVSTVQNATDITVFAPTDAAFTSLAVQLGFDGDPSDEDAVFTFIADTLASLDPNGDPIPLLTDILVYHVAAGDQTGATGEVTTLLGTTFEVNGTELIDKDPEAVNPNVVGTVAADNGQIQVIDNVLLPIDTPIGQVLTTMIHVCENDGDLSIDFGTHECIYTEDVFFAKATPKEVFKAGDAVNVQLQYLEIAKGSVVSPELIAVGAQDDVIGIDIRIANSDFDNLDVKKILTFDTSVLENFLLSNGGDSVVISQFDNVRVYDPATGRYSLEVAEARVYVDGFGPATRDTPGLVAELEALIAQEQAITITYLASNHVEQTAEICIDFSHEPELFTPIALDLNGDGEIGVTGVSTVQGHEFDQNAATVEFDLDADGTKETIEWFNGDGDGILVNTDLIGPNNEIDGAALYGDQGGLFANGYEKLSQLEDDNGDGVINGAELDNIALWVDDGDAVLEAGEIKTLASESIKAISTEATVEADGRLTSRAGVDLEATGEVSYSLEGPDAALFQIDAATGELTYAAGFVPDFENPQDQGHDNIYDLVIVRSILDSAGDCIKEPEREAVQVKVCDEDDLGSLSGRYFCDENGNDVDDGEPGIAGVVVTLNETGETTVTDSNGFYSFDDLPAGEYSVTFTDPDNVLDGKDLVAPNQGGDDAVDSDAIGNTTSATIAGITVVAGQNTPDNDAGAAMPETDLGSISGRYFCDENGNALEDPGEAGAEGIRVRLRDQDTRKIIATTFTDANGNYSFEGLEAGRYQVRFDGIDDKPFVAANVGNDDAIDSDVVKTFNNGVGRTNSITLGQGENVTDVDAGVEGAAPEPGSLSGTYFCDENGNAVRDGGDTPVAGVLVMLLDAGGNATGDQVFTDANGTYSFAGLAAGTYGVKFTDPNNVLDGKELVAANQGGDDSVDSDAIGDTTESIISGISVVGGQDSPNNDAGAGAPATGLGSISGRYFCDENGNALEDPGEAGAEGIRVRLRDQDTRKIIATTFTDANGDYSFEGLEAGRYQVRFDGLDDKSFVAANVGNDDAIDSDVVKTFNNGVGRTNSITLGQGENVTDVDAGVEGGSSAPTPVDDMAMGCADEVILADVLTNDSDPDGDTFAITMVDGQNIAEGQTITTSAGTNVTLDGGVLKVDGAHAYAGLDIGQTAVEDISYKITDSAGNSASATLEVTFCGDANTLESLVASLPGSTKYQVVAGNELHPIEDFGYDVLLSDSGDARLDGVVFDQAYCLSFLEAVATDGTFLTAPTLMGDILDGKDTSAFGAHQVGIKNGLAAGENLDLINWIINEEFNINSAGSTDGQFSDWEIQLAIWELTDTLDPQFWGTDSAADFVLSLDPIYGQREDVDFILTEAMNNGEGFCAGDGDIATFIVDPNPPTSENSQPFILGFKYDDFDCIC</sequence>
<dbReference type="PROSITE" id="PS00018">
    <property type="entry name" value="EF_HAND_1"/>
    <property type="match status" value="1"/>
</dbReference>
<reference evidence="5 6" key="1">
    <citation type="submission" date="2015-09" db="EMBL/GenBank/DDBJ databases">
        <authorList>
            <consortium name="Swine Surveillance"/>
        </authorList>
    </citation>
    <scope>NUCLEOTIDE SEQUENCE [LARGE SCALE GENOMIC DNA]</scope>
    <source>
        <strain evidence="5 6">CECT 7557</strain>
    </source>
</reference>
<dbReference type="PANTHER" id="PTHR23303">
    <property type="entry name" value="CARBOXYPEPTIDASE REGULATORY REGION-CONTAINING"/>
    <property type="match status" value="1"/>
</dbReference>
<dbReference type="Pfam" id="PF02469">
    <property type="entry name" value="Fasciclin"/>
    <property type="match status" value="1"/>
</dbReference>
<evidence type="ECO:0000256" key="3">
    <source>
        <dbReference type="ARBA" id="ARBA00022729"/>
    </source>
</evidence>
<dbReference type="InterPro" id="IPR033764">
    <property type="entry name" value="Sdr_B"/>
</dbReference>
<protein>
    <submittedName>
        <fullName evidence="5">Serine-aspartate repeat-containing protein F</fullName>
    </submittedName>
</protein>
<dbReference type="Gene3D" id="2.60.40.10">
    <property type="entry name" value="Immunoglobulins"/>
    <property type="match status" value="4"/>
</dbReference>
<dbReference type="SUPFAM" id="SSF117074">
    <property type="entry name" value="Hypothetical protein PA1324"/>
    <property type="match status" value="4"/>
</dbReference>
<keyword evidence="2" id="KW-0964">Secreted</keyword>
<dbReference type="OrthoDB" id="1676884at2"/>
<evidence type="ECO:0000259" key="4">
    <source>
        <dbReference type="PROSITE" id="PS50213"/>
    </source>
</evidence>
<keyword evidence="3" id="KW-0732">Signal</keyword>
<feature type="domain" description="FAS1" evidence="4">
    <location>
        <begin position="1"/>
        <end position="151"/>
    </location>
</feature>
<evidence type="ECO:0000256" key="1">
    <source>
        <dbReference type="ARBA" id="ARBA00004613"/>
    </source>
</evidence>
<dbReference type="STRING" id="928856.SAMN04488049_12130"/>
<proteinExistence type="predicted"/>
<dbReference type="InterPro" id="IPR036378">
    <property type="entry name" value="FAS1_dom_sf"/>
</dbReference>
<dbReference type="EMBL" id="CYSD01000032">
    <property type="protein sequence ID" value="CUH78766.1"/>
    <property type="molecule type" value="Genomic_DNA"/>
</dbReference>
<dbReference type="SMART" id="SM00554">
    <property type="entry name" value="FAS1"/>
    <property type="match status" value="1"/>
</dbReference>
<dbReference type="Proteomes" id="UP000052022">
    <property type="component" value="Unassembled WGS sequence"/>
</dbReference>
<dbReference type="Pfam" id="PF17210">
    <property type="entry name" value="SdrD_B"/>
    <property type="match status" value="4"/>
</dbReference>
<gene>
    <name evidence="5" type="primary">sdrF</name>
    <name evidence="5" type="ORF">TRM7557_02036</name>
</gene>
<dbReference type="InterPro" id="IPR018247">
    <property type="entry name" value="EF_Hand_1_Ca_BS"/>
</dbReference>
<keyword evidence="6" id="KW-1185">Reference proteome</keyword>
<dbReference type="CDD" id="cd11304">
    <property type="entry name" value="Cadherin_repeat"/>
    <property type="match status" value="1"/>
</dbReference>
<evidence type="ECO:0000313" key="6">
    <source>
        <dbReference type="Proteomes" id="UP000052022"/>
    </source>
</evidence>
<dbReference type="Gene3D" id="2.30.180.10">
    <property type="entry name" value="FAS1 domain"/>
    <property type="match status" value="1"/>
</dbReference>
<dbReference type="InterPro" id="IPR000782">
    <property type="entry name" value="FAS1_domain"/>
</dbReference>
<comment type="subcellular location">
    <subcellularLocation>
        <location evidence="1">Secreted</location>
    </subcellularLocation>
</comment>
<dbReference type="InterPro" id="IPR013783">
    <property type="entry name" value="Ig-like_fold"/>
</dbReference>
<dbReference type="PROSITE" id="PS50213">
    <property type="entry name" value="FAS1"/>
    <property type="match status" value="1"/>
</dbReference>
<evidence type="ECO:0000256" key="2">
    <source>
        <dbReference type="ARBA" id="ARBA00022525"/>
    </source>
</evidence>
<dbReference type="InterPro" id="IPR051417">
    <property type="entry name" value="SDr/BOS_complex"/>
</dbReference>
<organism evidence="5 6">
    <name type="scientific">Tritonibacter multivorans</name>
    <dbReference type="NCBI Taxonomy" id="928856"/>
    <lineage>
        <taxon>Bacteria</taxon>
        <taxon>Pseudomonadati</taxon>
        <taxon>Pseudomonadota</taxon>
        <taxon>Alphaproteobacteria</taxon>
        <taxon>Rhodobacterales</taxon>
        <taxon>Paracoccaceae</taxon>
        <taxon>Tritonibacter</taxon>
    </lineage>
</organism>
<dbReference type="PANTHER" id="PTHR23303:SF15">
    <property type="entry name" value="COLOSSIN-A"/>
    <property type="match status" value="1"/>
</dbReference>
<dbReference type="GO" id="GO:0005576">
    <property type="term" value="C:extracellular region"/>
    <property type="evidence" value="ECO:0007669"/>
    <property type="project" value="UniProtKB-SubCell"/>
</dbReference>
<dbReference type="SUPFAM" id="SSF82153">
    <property type="entry name" value="FAS1 domain"/>
    <property type="match status" value="1"/>
</dbReference>
<name>A0A0P1GBF8_9RHOB</name>
<accession>A0A0P1GBF8</accession>